<evidence type="ECO:0008006" key="7">
    <source>
        <dbReference type="Google" id="ProtNLM"/>
    </source>
</evidence>
<evidence type="ECO:0000313" key="5">
    <source>
        <dbReference type="EMBL" id="CAK9003547.1"/>
    </source>
</evidence>
<reference evidence="5 6" key="1">
    <citation type="submission" date="2024-02" db="EMBL/GenBank/DDBJ databases">
        <authorList>
            <person name="Chen Y."/>
            <person name="Shah S."/>
            <person name="Dougan E. K."/>
            <person name="Thang M."/>
            <person name="Chan C."/>
        </authorList>
    </citation>
    <scope>NUCLEOTIDE SEQUENCE [LARGE SCALE GENOMIC DNA]</scope>
</reference>
<sequence>MAEVPGILLQGDFPMSSVKVKIWEGLRTYDPEVELETEKHWQQLKTEKPQLFDGAVWCLQRYALEGEGESQTLLLEMQESSFKYVVYTHLTPQGQLLPPARRSGATGLMALTWTQDGSYVFGRRSQHVGAFPGFYHCVPAGMVDVPDLKAMIQKELWEEIGADWSLVTDCRFHALMDTGHEQGHKYEFLLSLKLAMTSEQVYRQYLGATDRKEHQALLFIGTRRQDVPSLEVEEFLTGEFQITDVARRALHLASGLGLAPGAVALGCAVSQQNKTRSP</sequence>
<accession>A0ABP0IND7</accession>
<keyword evidence="2" id="KW-0479">Metal-binding</keyword>
<keyword evidence="3" id="KW-0378">Hydrolase</keyword>
<dbReference type="PANTHER" id="PTHR31835:SF1">
    <property type="entry name" value="URIDINE DIPHOSPHATE GLUCOSE PYROPHOSPHATASE NUDT22"/>
    <property type="match status" value="1"/>
</dbReference>
<evidence type="ECO:0000256" key="4">
    <source>
        <dbReference type="ARBA" id="ARBA00022842"/>
    </source>
</evidence>
<dbReference type="PANTHER" id="PTHR31835">
    <property type="entry name" value="URIDINE DIPHOSPHATE GLUCOSE PYROPHOSPHATASE"/>
    <property type="match status" value="1"/>
</dbReference>
<name>A0ABP0IND7_9DINO</name>
<dbReference type="Proteomes" id="UP001642464">
    <property type="component" value="Unassembled WGS sequence"/>
</dbReference>
<dbReference type="InterPro" id="IPR055295">
    <property type="entry name" value="NUDT22/NUDT9-like"/>
</dbReference>
<dbReference type="EMBL" id="CAXAMM010004446">
    <property type="protein sequence ID" value="CAK9003547.1"/>
    <property type="molecule type" value="Genomic_DNA"/>
</dbReference>
<evidence type="ECO:0000256" key="1">
    <source>
        <dbReference type="ARBA" id="ARBA00001946"/>
    </source>
</evidence>
<comment type="caution">
    <text evidence="5">The sequence shown here is derived from an EMBL/GenBank/DDBJ whole genome shotgun (WGS) entry which is preliminary data.</text>
</comment>
<evidence type="ECO:0000256" key="2">
    <source>
        <dbReference type="ARBA" id="ARBA00022723"/>
    </source>
</evidence>
<evidence type="ECO:0000313" key="6">
    <source>
        <dbReference type="Proteomes" id="UP001642464"/>
    </source>
</evidence>
<keyword evidence="6" id="KW-1185">Reference proteome</keyword>
<dbReference type="Gene3D" id="3.90.79.10">
    <property type="entry name" value="Nucleoside Triphosphate Pyrophosphohydrolase"/>
    <property type="match status" value="1"/>
</dbReference>
<organism evidence="5 6">
    <name type="scientific">Durusdinium trenchii</name>
    <dbReference type="NCBI Taxonomy" id="1381693"/>
    <lineage>
        <taxon>Eukaryota</taxon>
        <taxon>Sar</taxon>
        <taxon>Alveolata</taxon>
        <taxon>Dinophyceae</taxon>
        <taxon>Suessiales</taxon>
        <taxon>Symbiodiniaceae</taxon>
        <taxon>Durusdinium</taxon>
    </lineage>
</organism>
<comment type="cofactor">
    <cofactor evidence="1">
        <name>Mg(2+)</name>
        <dbReference type="ChEBI" id="CHEBI:18420"/>
    </cofactor>
</comment>
<keyword evidence="4" id="KW-0460">Magnesium</keyword>
<protein>
    <recommendedName>
        <fullName evidence="7">Nudix hydrolase domain-containing protein</fullName>
    </recommendedName>
</protein>
<dbReference type="InterPro" id="IPR015797">
    <property type="entry name" value="NUDIX_hydrolase-like_dom_sf"/>
</dbReference>
<evidence type="ECO:0000256" key="3">
    <source>
        <dbReference type="ARBA" id="ARBA00022801"/>
    </source>
</evidence>
<gene>
    <name evidence="5" type="ORF">SCF082_LOCUS7780</name>
</gene>
<proteinExistence type="predicted"/>
<dbReference type="SUPFAM" id="SSF55811">
    <property type="entry name" value="Nudix"/>
    <property type="match status" value="1"/>
</dbReference>